<dbReference type="AlphaFoldDB" id="A0AAE1CN66"/>
<dbReference type="PROSITE" id="PS00615">
    <property type="entry name" value="C_TYPE_LECTIN_1"/>
    <property type="match status" value="1"/>
</dbReference>
<reference evidence="4" key="1">
    <citation type="journal article" date="2023" name="G3 (Bethesda)">
        <title>A reference genome for the long-term kleptoplast-retaining sea slug Elysia crispata morphotype clarki.</title>
        <authorList>
            <person name="Eastman K.E."/>
            <person name="Pendleton A.L."/>
            <person name="Shaikh M.A."/>
            <person name="Suttiyut T."/>
            <person name="Ogas R."/>
            <person name="Tomko P."/>
            <person name="Gavelis G."/>
            <person name="Widhalm J.R."/>
            <person name="Wisecaver J.H."/>
        </authorList>
    </citation>
    <scope>NUCLEOTIDE SEQUENCE</scope>
    <source>
        <strain evidence="4">ECLA1</strain>
    </source>
</reference>
<dbReference type="InterPro" id="IPR016187">
    <property type="entry name" value="CTDL_fold"/>
</dbReference>
<dbReference type="PROSITE" id="PS50041">
    <property type="entry name" value="C_TYPE_LECTIN_2"/>
    <property type="match status" value="1"/>
</dbReference>
<gene>
    <name evidence="4" type="ORF">RRG08_007888</name>
</gene>
<feature type="signal peptide" evidence="2">
    <location>
        <begin position="1"/>
        <end position="18"/>
    </location>
</feature>
<dbReference type="Proteomes" id="UP001283361">
    <property type="component" value="Unassembled WGS sequence"/>
</dbReference>
<sequence>MALLLWLVFILNILTARCEIKQVYLKRTTGQECQTLQIGESWSSRSALECYRDCAVRFPDTCQSIVYNSDNQTCTPGSVAFGPLQNVDTSIPVTGSDGLIFYMKQPIPSCNANGNFTLYDICGTTACVYLSSSKVNYHEAVSICSGMNSSIFTGDTLARFSVFWKVSLKYLNDDTWIGLTDLAVQDRFVWENGELLNDQLALWIFRPGYPNKSKKNENCAEARHGGWPGIYGLNDARCQTEKFYMCEPLDKYIAK</sequence>
<dbReference type="PANTHER" id="PTHR22801">
    <property type="entry name" value="LITHOSTATHINE"/>
    <property type="match status" value="1"/>
</dbReference>
<evidence type="ECO:0000259" key="3">
    <source>
        <dbReference type="PROSITE" id="PS50041"/>
    </source>
</evidence>
<dbReference type="InterPro" id="IPR001304">
    <property type="entry name" value="C-type_lectin-like"/>
</dbReference>
<dbReference type="EMBL" id="JAWDGP010007407">
    <property type="protein sequence ID" value="KAK3720267.1"/>
    <property type="molecule type" value="Genomic_DNA"/>
</dbReference>
<evidence type="ECO:0000313" key="5">
    <source>
        <dbReference type="Proteomes" id="UP001283361"/>
    </source>
</evidence>
<keyword evidence="5" id="KW-1185">Reference proteome</keyword>
<keyword evidence="2" id="KW-0732">Signal</keyword>
<dbReference type="Gene3D" id="3.10.100.10">
    <property type="entry name" value="Mannose-Binding Protein A, subunit A"/>
    <property type="match status" value="1"/>
</dbReference>
<evidence type="ECO:0000256" key="2">
    <source>
        <dbReference type="SAM" id="SignalP"/>
    </source>
</evidence>
<dbReference type="InterPro" id="IPR050801">
    <property type="entry name" value="Ca-Dep_Lectins_ImmuneDev"/>
</dbReference>
<dbReference type="CDD" id="cd00037">
    <property type="entry name" value="CLECT"/>
    <property type="match status" value="1"/>
</dbReference>
<protein>
    <recommendedName>
        <fullName evidence="3">C-type lectin domain-containing protein</fullName>
    </recommendedName>
</protein>
<organism evidence="4 5">
    <name type="scientific">Elysia crispata</name>
    <name type="common">lettuce slug</name>
    <dbReference type="NCBI Taxonomy" id="231223"/>
    <lineage>
        <taxon>Eukaryota</taxon>
        <taxon>Metazoa</taxon>
        <taxon>Spiralia</taxon>
        <taxon>Lophotrochozoa</taxon>
        <taxon>Mollusca</taxon>
        <taxon>Gastropoda</taxon>
        <taxon>Heterobranchia</taxon>
        <taxon>Euthyneura</taxon>
        <taxon>Panpulmonata</taxon>
        <taxon>Sacoglossa</taxon>
        <taxon>Placobranchoidea</taxon>
        <taxon>Plakobranchidae</taxon>
        <taxon>Elysia</taxon>
    </lineage>
</organism>
<proteinExistence type="predicted"/>
<dbReference type="SMART" id="SM00034">
    <property type="entry name" value="CLECT"/>
    <property type="match status" value="1"/>
</dbReference>
<accession>A0AAE1CN66</accession>
<dbReference type="PANTHER" id="PTHR22801:SF63">
    <property type="entry name" value="C-TYPE LECTIN DOMAIN-CONTAINING PROTEIN"/>
    <property type="match status" value="1"/>
</dbReference>
<name>A0AAE1CN66_9GAST</name>
<dbReference type="Pfam" id="PF00059">
    <property type="entry name" value="Lectin_C"/>
    <property type="match status" value="1"/>
</dbReference>
<dbReference type="SUPFAM" id="SSF56436">
    <property type="entry name" value="C-type lectin-like"/>
    <property type="match status" value="1"/>
</dbReference>
<comment type="caution">
    <text evidence="4">The sequence shown here is derived from an EMBL/GenBank/DDBJ whole genome shotgun (WGS) entry which is preliminary data.</text>
</comment>
<evidence type="ECO:0000256" key="1">
    <source>
        <dbReference type="ARBA" id="ARBA00023157"/>
    </source>
</evidence>
<feature type="chain" id="PRO_5042031506" description="C-type lectin domain-containing protein" evidence="2">
    <location>
        <begin position="19"/>
        <end position="255"/>
    </location>
</feature>
<dbReference type="InterPro" id="IPR016186">
    <property type="entry name" value="C-type_lectin-like/link_sf"/>
</dbReference>
<feature type="domain" description="C-type lectin" evidence="3">
    <location>
        <begin position="127"/>
        <end position="247"/>
    </location>
</feature>
<evidence type="ECO:0000313" key="4">
    <source>
        <dbReference type="EMBL" id="KAK3720267.1"/>
    </source>
</evidence>
<dbReference type="InterPro" id="IPR018378">
    <property type="entry name" value="C-type_lectin_CS"/>
</dbReference>
<keyword evidence="1" id="KW-1015">Disulfide bond</keyword>